<evidence type="ECO:0000256" key="3">
    <source>
        <dbReference type="ARBA" id="ARBA00012955"/>
    </source>
</evidence>
<evidence type="ECO:0000313" key="12">
    <source>
        <dbReference type="Proteomes" id="UP000001514"/>
    </source>
</evidence>
<keyword evidence="8" id="KW-0067">ATP-binding</keyword>
<evidence type="ECO:0000256" key="2">
    <source>
        <dbReference type="ARBA" id="ARBA00007220"/>
    </source>
</evidence>
<dbReference type="EMBL" id="GL377572">
    <property type="protein sequence ID" value="EFJ32686.1"/>
    <property type="molecule type" value="Genomic_DNA"/>
</dbReference>
<gene>
    <name evidence="11" type="ORF">SELMODRAFT_85389</name>
</gene>
<dbReference type="HOGENOM" id="CLU_032354_0_3_1"/>
<keyword evidence="5 10" id="KW-0808">Transferase</keyword>
<organism evidence="12">
    <name type="scientific">Selaginella moellendorffii</name>
    <name type="common">Spikemoss</name>
    <dbReference type="NCBI Taxonomy" id="88036"/>
    <lineage>
        <taxon>Eukaryota</taxon>
        <taxon>Viridiplantae</taxon>
        <taxon>Streptophyta</taxon>
        <taxon>Embryophyta</taxon>
        <taxon>Tracheophyta</taxon>
        <taxon>Lycopodiopsida</taxon>
        <taxon>Selaginellales</taxon>
        <taxon>Selaginellaceae</taxon>
        <taxon>Selaginella</taxon>
    </lineage>
</organism>
<dbReference type="GO" id="GO:0005737">
    <property type="term" value="C:cytoplasm"/>
    <property type="evidence" value="ECO:0000318"/>
    <property type="project" value="GO_Central"/>
</dbReference>
<dbReference type="InterPro" id="IPR000850">
    <property type="entry name" value="Adenylat/UMP-CMP_kin"/>
</dbReference>
<evidence type="ECO:0000313" key="11">
    <source>
        <dbReference type="EMBL" id="EFJ32686.1"/>
    </source>
</evidence>
<evidence type="ECO:0000256" key="6">
    <source>
        <dbReference type="ARBA" id="ARBA00022741"/>
    </source>
</evidence>
<dbReference type="GO" id="GO:0005829">
    <property type="term" value="C:cytosol"/>
    <property type="evidence" value="ECO:0000318"/>
    <property type="project" value="GO_Central"/>
</dbReference>
<keyword evidence="9" id="KW-0665">Pyrimidine biosynthesis</keyword>
<proteinExistence type="inferred from homology"/>
<evidence type="ECO:0000256" key="9">
    <source>
        <dbReference type="ARBA" id="ARBA00022975"/>
    </source>
</evidence>
<dbReference type="GO" id="GO:0005524">
    <property type="term" value="F:ATP binding"/>
    <property type="evidence" value="ECO:0007669"/>
    <property type="project" value="UniProtKB-KW"/>
</dbReference>
<keyword evidence="4" id="KW-0963">Cytoplasm</keyword>
<protein>
    <recommendedName>
        <fullName evidence="3">adenylate kinase</fullName>
        <ecNumber evidence="3">2.7.4.3</ecNumber>
    </recommendedName>
</protein>
<name>D8R6J3_SELML</name>
<accession>D8R6J3</accession>
<dbReference type="STRING" id="88036.D8R6J3"/>
<evidence type="ECO:0000256" key="5">
    <source>
        <dbReference type="ARBA" id="ARBA00022679"/>
    </source>
</evidence>
<dbReference type="eggNOG" id="KOG3079">
    <property type="taxonomic scope" value="Eukaryota"/>
</dbReference>
<dbReference type="Gramene" id="EFJ32686">
    <property type="protein sequence ID" value="EFJ32686"/>
    <property type="gene ID" value="SELMODRAFT_85389"/>
</dbReference>
<dbReference type="InterPro" id="IPR027417">
    <property type="entry name" value="P-loop_NTPase"/>
</dbReference>
<dbReference type="Gene3D" id="3.40.50.300">
    <property type="entry name" value="P-loop containing nucleotide triphosphate hydrolases"/>
    <property type="match status" value="1"/>
</dbReference>
<dbReference type="KEGG" id="smo:SELMODRAFT_85389"/>
<dbReference type="AlphaFoldDB" id="D8R6J3"/>
<dbReference type="InParanoid" id="D8R6J3"/>
<keyword evidence="7 10" id="KW-0418">Kinase</keyword>
<dbReference type="EC" id="2.7.4.3" evidence="3"/>
<dbReference type="OMA" id="FEDQHKV"/>
<dbReference type="FunFam" id="3.40.50.300:FF:000315">
    <property type="entry name" value="Adenylate kinase 1"/>
    <property type="match status" value="1"/>
</dbReference>
<sequence>IVFLGGPGCGKGTQCEELVRDFGYSHLSTGDLLRAEVASGSELGKQCDTLMKEGKLVPLDVTINLLKQAMGKAKCKRFLIDGFPRAVDQAHEFEAKVGKPDVVLCLDCSLELMEKRLLQRGKASGRADDNIETIKKRFETFLAESKPVIDYYRKSLPKAVKTIPTDKMPDEVYADVKTALKATVEKPVPPKVPAKADFR</sequence>
<dbReference type="GO" id="GO:0006221">
    <property type="term" value="P:pyrimidine nucleotide biosynthetic process"/>
    <property type="evidence" value="ECO:0007669"/>
    <property type="project" value="UniProtKB-KW"/>
</dbReference>
<keyword evidence="12" id="KW-1185">Reference proteome</keyword>
<dbReference type="PROSITE" id="PS00113">
    <property type="entry name" value="ADENYLATE_KINASE"/>
    <property type="match status" value="1"/>
</dbReference>
<dbReference type="Proteomes" id="UP000001514">
    <property type="component" value="Unassembled WGS sequence"/>
</dbReference>
<dbReference type="SUPFAM" id="SSF52540">
    <property type="entry name" value="P-loop containing nucleoside triphosphate hydrolases"/>
    <property type="match status" value="1"/>
</dbReference>
<dbReference type="GO" id="GO:0004017">
    <property type="term" value="F:AMP kinase activity"/>
    <property type="evidence" value="ECO:0000318"/>
    <property type="project" value="GO_Central"/>
</dbReference>
<reference evidence="11 12" key="1">
    <citation type="journal article" date="2011" name="Science">
        <title>The Selaginella genome identifies genetic changes associated with the evolution of vascular plants.</title>
        <authorList>
            <person name="Banks J.A."/>
            <person name="Nishiyama T."/>
            <person name="Hasebe M."/>
            <person name="Bowman J.L."/>
            <person name="Gribskov M."/>
            <person name="dePamphilis C."/>
            <person name="Albert V.A."/>
            <person name="Aono N."/>
            <person name="Aoyama T."/>
            <person name="Ambrose B.A."/>
            <person name="Ashton N.W."/>
            <person name="Axtell M.J."/>
            <person name="Barker E."/>
            <person name="Barker M.S."/>
            <person name="Bennetzen J.L."/>
            <person name="Bonawitz N.D."/>
            <person name="Chapple C."/>
            <person name="Cheng C."/>
            <person name="Correa L.G."/>
            <person name="Dacre M."/>
            <person name="DeBarry J."/>
            <person name="Dreyer I."/>
            <person name="Elias M."/>
            <person name="Engstrom E.M."/>
            <person name="Estelle M."/>
            <person name="Feng L."/>
            <person name="Finet C."/>
            <person name="Floyd S.K."/>
            <person name="Frommer W.B."/>
            <person name="Fujita T."/>
            <person name="Gramzow L."/>
            <person name="Gutensohn M."/>
            <person name="Harholt J."/>
            <person name="Hattori M."/>
            <person name="Heyl A."/>
            <person name="Hirai T."/>
            <person name="Hiwatashi Y."/>
            <person name="Ishikawa M."/>
            <person name="Iwata M."/>
            <person name="Karol K.G."/>
            <person name="Koehler B."/>
            <person name="Kolukisaoglu U."/>
            <person name="Kubo M."/>
            <person name="Kurata T."/>
            <person name="Lalonde S."/>
            <person name="Li K."/>
            <person name="Li Y."/>
            <person name="Litt A."/>
            <person name="Lyons E."/>
            <person name="Manning G."/>
            <person name="Maruyama T."/>
            <person name="Michael T.P."/>
            <person name="Mikami K."/>
            <person name="Miyazaki S."/>
            <person name="Morinaga S."/>
            <person name="Murata T."/>
            <person name="Mueller-Roeber B."/>
            <person name="Nelson D.R."/>
            <person name="Obara M."/>
            <person name="Oguri Y."/>
            <person name="Olmstead R.G."/>
            <person name="Onodera N."/>
            <person name="Petersen B.L."/>
            <person name="Pils B."/>
            <person name="Prigge M."/>
            <person name="Rensing S.A."/>
            <person name="Riano-Pachon D.M."/>
            <person name="Roberts A.W."/>
            <person name="Sato Y."/>
            <person name="Scheller H.V."/>
            <person name="Schulz B."/>
            <person name="Schulz C."/>
            <person name="Shakirov E.V."/>
            <person name="Shibagaki N."/>
            <person name="Shinohara N."/>
            <person name="Shippen D.E."/>
            <person name="Soerensen I."/>
            <person name="Sotooka R."/>
            <person name="Sugimoto N."/>
            <person name="Sugita M."/>
            <person name="Sumikawa N."/>
            <person name="Tanurdzic M."/>
            <person name="Theissen G."/>
            <person name="Ulvskov P."/>
            <person name="Wakazuki S."/>
            <person name="Weng J.K."/>
            <person name="Willats W.W."/>
            <person name="Wipf D."/>
            <person name="Wolf P.G."/>
            <person name="Yang L."/>
            <person name="Zimmer A.D."/>
            <person name="Zhu Q."/>
            <person name="Mitros T."/>
            <person name="Hellsten U."/>
            <person name="Loque D."/>
            <person name="Otillar R."/>
            <person name="Salamov A."/>
            <person name="Schmutz J."/>
            <person name="Shapiro H."/>
            <person name="Lindquist E."/>
            <person name="Lucas S."/>
            <person name="Rokhsar D."/>
            <person name="Grigoriev I.V."/>
        </authorList>
    </citation>
    <scope>NUCLEOTIDE SEQUENCE [LARGE SCALE GENOMIC DNA]</scope>
</reference>
<evidence type="ECO:0000256" key="1">
    <source>
        <dbReference type="ARBA" id="ARBA00004496"/>
    </source>
</evidence>
<evidence type="ECO:0000256" key="4">
    <source>
        <dbReference type="ARBA" id="ARBA00022490"/>
    </source>
</evidence>
<dbReference type="CDD" id="cd01428">
    <property type="entry name" value="ADK"/>
    <property type="match status" value="1"/>
</dbReference>
<dbReference type="PANTHER" id="PTHR23359">
    <property type="entry name" value="NUCLEOTIDE KINASE"/>
    <property type="match status" value="1"/>
</dbReference>
<dbReference type="PRINTS" id="PR00094">
    <property type="entry name" value="ADENYLTKNASE"/>
</dbReference>
<evidence type="ECO:0000256" key="7">
    <source>
        <dbReference type="ARBA" id="ARBA00022777"/>
    </source>
</evidence>
<feature type="non-terminal residue" evidence="11">
    <location>
        <position position="1"/>
    </location>
</feature>
<dbReference type="HAMAP" id="MF_00235">
    <property type="entry name" value="Adenylate_kinase_Adk"/>
    <property type="match status" value="1"/>
</dbReference>
<dbReference type="Pfam" id="PF00406">
    <property type="entry name" value="ADK"/>
    <property type="match status" value="1"/>
</dbReference>
<comment type="similarity">
    <text evidence="2 10">Belongs to the adenylate kinase family.</text>
</comment>
<evidence type="ECO:0000256" key="8">
    <source>
        <dbReference type="ARBA" id="ARBA00022840"/>
    </source>
</evidence>
<comment type="subcellular location">
    <subcellularLocation>
        <location evidence="1">Cytoplasm</location>
    </subcellularLocation>
</comment>
<keyword evidence="6" id="KW-0547">Nucleotide-binding</keyword>
<dbReference type="InterPro" id="IPR033690">
    <property type="entry name" value="Adenylat_kinase_CS"/>
</dbReference>
<evidence type="ECO:0000256" key="10">
    <source>
        <dbReference type="RuleBase" id="RU003330"/>
    </source>
</evidence>